<dbReference type="Pfam" id="PF13243">
    <property type="entry name" value="SQHop_cyclase_C"/>
    <property type="match status" value="1"/>
</dbReference>
<protein>
    <recommendedName>
        <fullName evidence="2">Squalene cyclase C-terminal domain-containing protein</fullName>
    </recommendedName>
</protein>
<accession>A0A7C4LP91</accession>
<evidence type="ECO:0000313" key="3">
    <source>
        <dbReference type="EMBL" id="HGT40559.1"/>
    </source>
</evidence>
<feature type="chain" id="PRO_5027782223" description="Squalene cyclase C-terminal domain-containing protein" evidence="1">
    <location>
        <begin position="25"/>
        <end position="352"/>
    </location>
</feature>
<gene>
    <name evidence="3" type="ORF">ENS64_15040</name>
</gene>
<evidence type="ECO:0000259" key="2">
    <source>
        <dbReference type="Pfam" id="PF13243"/>
    </source>
</evidence>
<proteinExistence type="predicted"/>
<reference evidence="3" key="1">
    <citation type="journal article" date="2020" name="mSystems">
        <title>Genome- and Community-Level Interaction Insights into Carbon Utilization and Element Cycling Functions of Hydrothermarchaeota in Hydrothermal Sediment.</title>
        <authorList>
            <person name="Zhou Z."/>
            <person name="Liu Y."/>
            <person name="Xu W."/>
            <person name="Pan J."/>
            <person name="Luo Z.H."/>
            <person name="Li M."/>
        </authorList>
    </citation>
    <scope>NUCLEOTIDE SEQUENCE [LARGE SCALE GENOMIC DNA]</scope>
    <source>
        <strain evidence="3">SpSt-508</strain>
    </source>
</reference>
<dbReference type="AlphaFoldDB" id="A0A7C4LP91"/>
<organism evidence="3">
    <name type="scientific">Schlesneria paludicola</name>
    <dbReference type="NCBI Taxonomy" id="360056"/>
    <lineage>
        <taxon>Bacteria</taxon>
        <taxon>Pseudomonadati</taxon>
        <taxon>Planctomycetota</taxon>
        <taxon>Planctomycetia</taxon>
        <taxon>Planctomycetales</taxon>
        <taxon>Planctomycetaceae</taxon>
        <taxon>Schlesneria</taxon>
    </lineage>
</organism>
<dbReference type="InterPro" id="IPR032696">
    <property type="entry name" value="SQ_cyclase_C"/>
</dbReference>
<dbReference type="Gene3D" id="1.50.10.20">
    <property type="match status" value="1"/>
</dbReference>
<name>A0A7C4LP91_9PLAN</name>
<comment type="caution">
    <text evidence="3">The sequence shown here is derived from an EMBL/GenBank/DDBJ whole genome shotgun (WGS) entry which is preliminary data.</text>
</comment>
<keyword evidence="1" id="KW-0732">Signal</keyword>
<dbReference type="CDD" id="cd00688">
    <property type="entry name" value="ISOPREN_C2_like"/>
    <property type="match status" value="1"/>
</dbReference>
<feature type="domain" description="Squalene cyclase C-terminal" evidence="2">
    <location>
        <begin position="217"/>
        <end position="302"/>
    </location>
</feature>
<feature type="signal peptide" evidence="1">
    <location>
        <begin position="1"/>
        <end position="24"/>
    </location>
</feature>
<dbReference type="SUPFAM" id="SSF48239">
    <property type="entry name" value="Terpenoid cyclases/Protein prenyltransferases"/>
    <property type="match status" value="1"/>
</dbReference>
<dbReference type="EMBL" id="DSVQ01000018">
    <property type="protein sequence ID" value="HGT40559.1"/>
    <property type="molecule type" value="Genomic_DNA"/>
</dbReference>
<sequence length="352" mass="39126">MPPRCVLRLVLRLTGLLAMSAVSAWGNDAEQAPELSAVRAAIARSIPLLEAGAKGSLAQRKNCFTCHNQGLPIMALTAARKRGFAVDVEHLRVQVQFTADFLARNRDNYRKGQGQGGQVDTAGYALWTLDEAGWRPDDTTAAVAEYFLLRQSDQDYYEPTARRPPSEQSAFTSTYVALRGLTAYGTAEQRERISQRKERVGKWLLHTPANDTEDRVFRLRALRLIAAPDDVLRRVQDELLQTQRPDGGWAQLPEMESDAYATSTVLLALAQAGDLTVEAPPFRRGVRYLLETQGDDGSWHVATRSKPFQTYFESGFPHGKDQFISIAASAWATWALCLMLPEQPPIEPPETP</sequence>
<dbReference type="InterPro" id="IPR008930">
    <property type="entry name" value="Terpenoid_cyclase/PrenylTrfase"/>
</dbReference>
<evidence type="ECO:0000256" key="1">
    <source>
        <dbReference type="SAM" id="SignalP"/>
    </source>
</evidence>